<organism evidence="1 2">
    <name type="scientific">Podospora appendiculata</name>
    <dbReference type="NCBI Taxonomy" id="314037"/>
    <lineage>
        <taxon>Eukaryota</taxon>
        <taxon>Fungi</taxon>
        <taxon>Dikarya</taxon>
        <taxon>Ascomycota</taxon>
        <taxon>Pezizomycotina</taxon>
        <taxon>Sordariomycetes</taxon>
        <taxon>Sordariomycetidae</taxon>
        <taxon>Sordariales</taxon>
        <taxon>Podosporaceae</taxon>
        <taxon>Podospora</taxon>
    </lineage>
</organism>
<keyword evidence="2" id="KW-1185">Reference proteome</keyword>
<reference evidence="1" key="1">
    <citation type="journal article" date="2023" name="Mol. Phylogenet. Evol.">
        <title>Genome-scale phylogeny and comparative genomics of the fungal order Sordariales.</title>
        <authorList>
            <person name="Hensen N."/>
            <person name="Bonometti L."/>
            <person name="Westerberg I."/>
            <person name="Brannstrom I.O."/>
            <person name="Guillou S."/>
            <person name="Cros-Aarteil S."/>
            <person name="Calhoun S."/>
            <person name="Haridas S."/>
            <person name="Kuo A."/>
            <person name="Mondo S."/>
            <person name="Pangilinan J."/>
            <person name="Riley R."/>
            <person name="LaButti K."/>
            <person name="Andreopoulos B."/>
            <person name="Lipzen A."/>
            <person name="Chen C."/>
            <person name="Yan M."/>
            <person name="Daum C."/>
            <person name="Ng V."/>
            <person name="Clum A."/>
            <person name="Steindorff A."/>
            <person name="Ohm R.A."/>
            <person name="Martin F."/>
            <person name="Silar P."/>
            <person name="Natvig D.O."/>
            <person name="Lalanne C."/>
            <person name="Gautier V."/>
            <person name="Ament-Velasquez S.L."/>
            <person name="Kruys A."/>
            <person name="Hutchinson M.I."/>
            <person name="Powell A.J."/>
            <person name="Barry K."/>
            <person name="Miller A.N."/>
            <person name="Grigoriev I.V."/>
            <person name="Debuchy R."/>
            <person name="Gladieux P."/>
            <person name="Hiltunen Thoren M."/>
            <person name="Johannesson H."/>
        </authorList>
    </citation>
    <scope>NUCLEOTIDE SEQUENCE</scope>
    <source>
        <strain evidence="1">CBS 314.62</strain>
    </source>
</reference>
<evidence type="ECO:0000313" key="2">
    <source>
        <dbReference type="Proteomes" id="UP001270362"/>
    </source>
</evidence>
<dbReference type="AlphaFoldDB" id="A0AAE1CI25"/>
<dbReference type="Proteomes" id="UP001270362">
    <property type="component" value="Unassembled WGS sequence"/>
</dbReference>
<sequence>MYKVKRLTNLGLAWASLLINGLSIFSSTTMRGLYCQSTVSYFPGMEGDGFLASFSLAAFSGKASNPLRTGDRTGRYR</sequence>
<accession>A0AAE1CI25</accession>
<comment type="caution">
    <text evidence="1">The sequence shown here is derived from an EMBL/GenBank/DDBJ whole genome shotgun (WGS) entry which is preliminary data.</text>
</comment>
<protein>
    <submittedName>
        <fullName evidence="1">Uncharacterized protein</fullName>
    </submittedName>
</protein>
<name>A0AAE1CI25_9PEZI</name>
<proteinExistence type="predicted"/>
<dbReference type="EMBL" id="JAULSO010000001">
    <property type="protein sequence ID" value="KAK3695307.1"/>
    <property type="molecule type" value="Genomic_DNA"/>
</dbReference>
<evidence type="ECO:0000313" key="1">
    <source>
        <dbReference type="EMBL" id="KAK3695307.1"/>
    </source>
</evidence>
<reference evidence="1" key="2">
    <citation type="submission" date="2023-06" db="EMBL/GenBank/DDBJ databases">
        <authorList>
            <consortium name="Lawrence Berkeley National Laboratory"/>
            <person name="Haridas S."/>
            <person name="Hensen N."/>
            <person name="Bonometti L."/>
            <person name="Westerberg I."/>
            <person name="Brannstrom I.O."/>
            <person name="Guillou S."/>
            <person name="Cros-Aarteil S."/>
            <person name="Calhoun S."/>
            <person name="Kuo A."/>
            <person name="Mondo S."/>
            <person name="Pangilinan J."/>
            <person name="Riley R."/>
            <person name="Labutti K."/>
            <person name="Andreopoulos B."/>
            <person name="Lipzen A."/>
            <person name="Chen C."/>
            <person name="Yanf M."/>
            <person name="Daum C."/>
            <person name="Ng V."/>
            <person name="Clum A."/>
            <person name="Steindorff A."/>
            <person name="Ohm R."/>
            <person name="Martin F."/>
            <person name="Silar P."/>
            <person name="Natvig D."/>
            <person name="Lalanne C."/>
            <person name="Gautier V."/>
            <person name="Ament-Velasquez S.L."/>
            <person name="Kruys A."/>
            <person name="Hutchinson M.I."/>
            <person name="Powell A.J."/>
            <person name="Barry K."/>
            <person name="Miller A.N."/>
            <person name="Grigoriev I.V."/>
            <person name="Debuchy R."/>
            <person name="Gladieux P."/>
            <person name="Thoren M.H."/>
            <person name="Johannesson H."/>
        </authorList>
    </citation>
    <scope>NUCLEOTIDE SEQUENCE</scope>
    <source>
        <strain evidence="1">CBS 314.62</strain>
    </source>
</reference>
<gene>
    <name evidence="1" type="ORF">B0T22DRAFT_101724</name>
</gene>